<evidence type="ECO:0000259" key="3">
    <source>
        <dbReference type="Pfam" id="PF04212"/>
    </source>
</evidence>
<feature type="region of interest" description="Disordered" evidence="2">
    <location>
        <begin position="795"/>
        <end position="948"/>
    </location>
</feature>
<dbReference type="SUPFAM" id="SSF116846">
    <property type="entry name" value="MIT domain"/>
    <property type="match status" value="1"/>
</dbReference>
<keyword evidence="5" id="KW-1185">Reference proteome</keyword>
<feature type="compositionally biased region" description="Low complexity" evidence="2">
    <location>
        <begin position="536"/>
        <end position="547"/>
    </location>
</feature>
<evidence type="ECO:0000256" key="1">
    <source>
        <dbReference type="SAM" id="Coils"/>
    </source>
</evidence>
<sequence>MISSSSATSTSNPYLASRRHSRGSSLSSSSFATVRSPNSPALEPPAVPLLRPSTAPYDPEPSQEGLNPVSKNPSKQSSPNSKRRSTIAYVQEDRSSFQETTETKSPTKQNRRKSLSKRISTGAANAIAAFHGSTSQLPSPRRSSSHVVRSPGTYADRRNRPRSPVPALPQPNPIHTLPTLQPTLYGSNPLNPSSRPSTAERLTSPPLPSPTKPKRPSHTRPPLSSERYHALGQPPPVPTISTEVSSSARAESGNQVAPTSPQRREKREKDKKAMLSRALQKANTAVVLDNAQNFEGAIEAYTDACHLLKQVMLRTSGDDDRRKLDAIRVTYTNRIEELQILDPGFQEVEDKSLPERPLSNVTVDLESQPRPIHFDDPTDDDDEPAVIETATITRIINDPSVESDRETAQSKKSSLKAWGGETPDVDSVIREVENSLSKPTADDDYLESPIDRLRPNGSITERLTSLDAPMDRNYMPTPLSPRYPPSPGKQGDQGFQNRQTPEQHLKPPQGQTPPAHNHSRTNSNGTMTWLNTIDESGSSSCASSPRSNQRRRVRSGTGDTEDEFDAALDAAVEAAYNDGLEPVKNRVAGDRSSLAMAMKHVEAAKEKVHEAEREQAIAAAKKRSRELFLEQESLPHVRNSGDLDYDDDDADEEERMLDEMTKEFMLEGFDFGLQSKSSLPRQSDSSVFSGSTWHSSIASSRGTPGTSLGTVAENSDPLQRMSMSFSKSAPSTLPPSGPLPPLEESNSPRPSTDASPAPVLENNAEVAAAPSAGYGNGVRSRRLSAQNKKQLKIETFAKQPLDDRSNKNETGTFLDSGNSDLSAPKTTTTDLDSRLASQLDGAGEPPASSRSLQVTLPPIASSPGSETVVTVSPATPGLQQIMSHDSSNPPHSPAHLKLAGRVPLRKNQSSLSLKTRNMSISSPDADGSEESTGTPMSATFSTLSGSRKGYLNTPQMAPTPNAPTFPLNGSSTSGVNLFESDIHSPHSPGSPNPLAQNAPIPLEPCPDASLLRPYWLMRCLYQTMAHPRGGYVSTKLFIPRDVWRVKGVKVKAIEEKISNCDLLSAALMKLANVDTLDADAVLEEMQALEPVLDQVQVNLTKKLGNDVGVQGIASFFKDAPTATMDGIPEKDKPTASKSSSMPTRTYLTSWRKLRSKSSSAGLNTVGPSFSVPRDQKAGPSMASVPMTSLPNIRFAKRVISQVDFSGPNSHYMGSLARLFDAVQIIDQIARQVEDPGLKHSSPTHVGLELSTRHASEFFGFYICRFVLADLTLMLDKFIKRGSEWVLL</sequence>
<dbReference type="Gene3D" id="1.20.58.80">
    <property type="entry name" value="Phosphotransferase system, lactose/cellobiose-type IIA subunit"/>
    <property type="match status" value="1"/>
</dbReference>
<evidence type="ECO:0000313" key="5">
    <source>
        <dbReference type="Proteomes" id="UP000800041"/>
    </source>
</evidence>
<feature type="compositionally biased region" description="Low complexity" evidence="2">
    <location>
        <begin position="742"/>
        <end position="751"/>
    </location>
</feature>
<protein>
    <recommendedName>
        <fullName evidence="3">MIT domain-containing protein</fullName>
    </recommendedName>
</protein>
<feature type="region of interest" description="Disordered" evidence="2">
    <location>
        <begin position="1158"/>
        <end position="1182"/>
    </location>
</feature>
<feature type="compositionally biased region" description="Pro residues" evidence="2">
    <location>
        <begin position="163"/>
        <end position="172"/>
    </location>
</feature>
<feature type="domain" description="MIT" evidence="3">
    <location>
        <begin position="275"/>
        <end position="339"/>
    </location>
</feature>
<feature type="compositionally biased region" description="Polar residues" evidence="2">
    <location>
        <begin position="1158"/>
        <end position="1167"/>
    </location>
</feature>
<feature type="region of interest" description="Disordered" evidence="2">
    <location>
        <begin position="434"/>
        <end position="561"/>
    </location>
</feature>
<feature type="compositionally biased region" description="Pro residues" evidence="2">
    <location>
        <begin position="478"/>
        <end position="487"/>
    </location>
</feature>
<accession>A0A6G1H6X3</accession>
<feature type="compositionally biased region" description="Low complexity" evidence="2">
    <location>
        <begin position="67"/>
        <end position="80"/>
    </location>
</feature>
<dbReference type="PANTHER" id="PTHR37327">
    <property type="entry name" value="CHROMOSOME 1, WHOLE GENOME SHOTGUN SEQUENCE"/>
    <property type="match status" value="1"/>
</dbReference>
<feature type="compositionally biased region" description="Low complexity" evidence="2">
    <location>
        <begin position="23"/>
        <end position="36"/>
    </location>
</feature>
<gene>
    <name evidence="4" type="ORF">K402DRAFT_411334</name>
</gene>
<feature type="compositionally biased region" description="Low complexity" evidence="2">
    <location>
        <begin position="138"/>
        <end position="151"/>
    </location>
</feature>
<feature type="compositionally biased region" description="Polar residues" evidence="2">
    <location>
        <begin position="178"/>
        <end position="197"/>
    </location>
</feature>
<feature type="compositionally biased region" description="Polar residues" evidence="2">
    <location>
        <begin position="493"/>
        <end position="502"/>
    </location>
</feature>
<reference evidence="4" key="1">
    <citation type="journal article" date="2020" name="Stud. Mycol.">
        <title>101 Dothideomycetes genomes: a test case for predicting lifestyles and emergence of pathogens.</title>
        <authorList>
            <person name="Haridas S."/>
            <person name="Albert R."/>
            <person name="Binder M."/>
            <person name="Bloem J."/>
            <person name="Labutti K."/>
            <person name="Salamov A."/>
            <person name="Andreopoulos B."/>
            <person name="Baker S."/>
            <person name="Barry K."/>
            <person name="Bills G."/>
            <person name="Bluhm B."/>
            <person name="Cannon C."/>
            <person name="Castanera R."/>
            <person name="Culley D."/>
            <person name="Daum C."/>
            <person name="Ezra D."/>
            <person name="Gonzalez J."/>
            <person name="Henrissat B."/>
            <person name="Kuo A."/>
            <person name="Liang C."/>
            <person name="Lipzen A."/>
            <person name="Lutzoni F."/>
            <person name="Magnuson J."/>
            <person name="Mondo S."/>
            <person name="Nolan M."/>
            <person name="Ohm R."/>
            <person name="Pangilinan J."/>
            <person name="Park H.-J."/>
            <person name="Ramirez L."/>
            <person name="Alfaro M."/>
            <person name="Sun H."/>
            <person name="Tritt A."/>
            <person name="Yoshinaga Y."/>
            <person name="Zwiers L.-H."/>
            <person name="Turgeon B."/>
            <person name="Goodwin S."/>
            <person name="Spatafora J."/>
            <person name="Crous P."/>
            <person name="Grigoriev I."/>
        </authorList>
    </citation>
    <scope>NUCLEOTIDE SEQUENCE</scope>
    <source>
        <strain evidence="4">CBS 113979</strain>
    </source>
</reference>
<organism evidence="4 5">
    <name type="scientific">Aulographum hederae CBS 113979</name>
    <dbReference type="NCBI Taxonomy" id="1176131"/>
    <lineage>
        <taxon>Eukaryota</taxon>
        <taxon>Fungi</taxon>
        <taxon>Dikarya</taxon>
        <taxon>Ascomycota</taxon>
        <taxon>Pezizomycotina</taxon>
        <taxon>Dothideomycetes</taxon>
        <taxon>Pleosporomycetidae</taxon>
        <taxon>Aulographales</taxon>
        <taxon>Aulographaceae</taxon>
    </lineage>
</organism>
<dbReference type="EMBL" id="ML977147">
    <property type="protein sequence ID" value="KAF1988814.1"/>
    <property type="molecule type" value="Genomic_DNA"/>
</dbReference>
<dbReference type="InterPro" id="IPR036181">
    <property type="entry name" value="MIT_dom_sf"/>
</dbReference>
<feature type="compositionally biased region" description="Basic and acidic residues" evidence="2">
    <location>
        <begin position="262"/>
        <end position="272"/>
    </location>
</feature>
<keyword evidence="1" id="KW-0175">Coiled coil</keyword>
<feature type="compositionally biased region" description="Pro residues" evidence="2">
    <location>
        <begin position="732"/>
        <end position="741"/>
    </location>
</feature>
<feature type="region of interest" description="Disordered" evidence="2">
    <location>
        <begin position="398"/>
        <end position="422"/>
    </location>
</feature>
<feature type="compositionally biased region" description="Polar residues" evidence="2">
    <location>
        <begin position="808"/>
        <end position="830"/>
    </location>
</feature>
<feature type="compositionally biased region" description="Polar residues" evidence="2">
    <location>
        <begin position="239"/>
        <end position="261"/>
    </location>
</feature>
<feature type="region of interest" description="Disordered" evidence="2">
    <location>
        <begin position="725"/>
        <end position="757"/>
    </location>
</feature>
<feature type="compositionally biased region" description="Polar residues" evidence="2">
    <location>
        <begin position="97"/>
        <end position="108"/>
    </location>
</feature>
<feature type="region of interest" description="Disordered" evidence="2">
    <location>
        <begin position="1124"/>
        <end position="1143"/>
    </location>
</feature>
<name>A0A6G1H6X3_9PEZI</name>
<feature type="compositionally biased region" description="Polar residues" evidence="2">
    <location>
        <begin position="862"/>
        <end position="889"/>
    </location>
</feature>
<dbReference type="Pfam" id="PF04212">
    <property type="entry name" value="MIT"/>
    <property type="match status" value="1"/>
</dbReference>
<feature type="coiled-coil region" evidence="1">
    <location>
        <begin position="594"/>
        <end position="621"/>
    </location>
</feature>
<feature type="compositionally biased region" description="Polar residues" evidence="2">
    <location>
        <begin position="930"/>
        <end position="945"/>
    </location>
</feature>
<feature type="region of interest" description="Disordered" evidence="2">
    <location>
        <begin position="1"/>
        <end position="272"/>
    </location>
</feature>
<evidence type="ECO:0000313" key="4">
    <source>
        <dbReference type="EMBL" id="KAF1988814.1"/>
    </source>
</evidence>
<feature type="compositionally biased region" description="Polar residues" evidence="2">
    <location>
        <begin position="906"/>
        <end position="922"/>
    </location>
</feature>
<feature type="region of interest" description="Disordered" evidence="2">
    <location>
        <begin position="976"/>
        <end position="1000"/>
    </location>
</feature>
<evidence type="ECO:0000256" key="2">
    <source>
        <dbReference type="SAM" id="MobiDB-lite"/>
    </source>
</evidence>
<feature type="compositionally biased region" description="Polar residues" evidence="2">
    <location>
        <begin position="520"/>
        <end position="535"/>
    </location>
</feature>
<proteinExistence type="predicted"/>
<feature type="region of interest" description="Disordered" evidence="2">
    <location>
        <begin position="676"/>
        <end position="713"/>
    </location>
</feature>
<dbReference type="OrthoDB" id="2245455at2759"/>
<feature type="compositionally biased region" description="Low complexity" evidence="2">
    <location>
        <begin position="1"/>
        <end position="11"/>
    </location>
</feature>
<dbReference type="PANTHER" id="PTHR37327:SF1">
    <property type="entry name" value="MICROTUBULE INTERACTING AND TRANSPORT DOMAIN-CONTAINING PROTEIN"/>
    <property type="match status" value="1"/>
</dbReference>
<dbReference type="Proteomes" id="UP000800041">
    <property type="component" value="Unassembled WGS sequence"/>
</dbReference>
<dbReference type="InterPro" id="IPR007330">
    <property type="entry name" value="MIT_dom"/>
</dbReference>